<name>I2GXR2_HENB6</name>
<dbReference type="HOGENOM" id="CLU_1138651_0_0_1"/>
<feature type="transmembrane region" description="Helical" evidence="1">
    <location>
        <begin position="83"/>
        <end position="102"/>
    </location>
</feature>
<proteinExistence type="predicted"/>
<dbReference type="KEGG" id="tbl:TBLA_0B00710"/>
<keyword evidence="1" id="KW-0472">Membrane</keyword>
<feature type="transmembrane region" description="Helical" evidence="1">
    <location>
        <begin position="199"/>
        <end position="220"/>
    </location>
</feature>
<accession>I2GXR2</accession>
<gene>
    <name evidence="2" type="primary">TBLA0B00710</name>
    <name evidence="2" type="ORF">TBLA_0B00710</name>
</gene>
<dbReference type="RefSeq" id="XP_004178433.1">
    <property type="nucleotide sequence ID" value="XM_004178385.1"/>
</dbReference>
<dbReference type="AlphaFoldDB" id="I2GXR2"/>
<keyword evidence="1" id="KW-1133">Transmembrane helix</keyword>
<feature type="transmembrane region" description="Helical" evidence="1">
    <location>
        <begin position="167"/>
        <end position="187"/>
    </location>
</feature>
<keyword evidence="1" id="KW-0812">Transmembrane</keyword>
<dbReference type="GeneID" id="14494663"/>
<evidence type="ECO:0000256" key="1">
    <source>
        <dbReference type="SAM" id="Phobius"/>
    </source>
</evidence>
<sequence length="244" mass="28582">MALKDNINFFFNNYDIRNIFNYNILTHSIELKDDEESLLILNNSGVNKHLRKLLFLYKYTFWFTIINSISILLRNFIPSLSFLNFFVITYCFIAIFNILYSINLFKTYCKALITAPPPSLIECTQNDTSENKELRDIRNISENPSCKRCIKQISANESDFILKNIYISIRITIISLVVIACFINYVVYTNEDGTPFDYFFPLLNVLFCNYIQCVSIIKLFNDLIEFSLIHPLDLVNEVTPSDRM</sequence>
<organism evidence="2 3">
    <name type="scientific">Henningerozyma blattae (strain ATCC 34711 / CBS 6284 / DSM 70876 / NBRC 10599 / NRRL Y-10934 / UCD 77-7)</name>
    <name type="common">Yeast</name>
    <name type="synonym">Tetrapisispora blattae</name>
    <dbReference type="NCBI Taxonomy" id="1071380"/>
    <lineage>
        <taxon>Eukaryota</taxon>
        <taxon>Fungi</taxon>
        <taxon>Dikarya</taxon>
        <taxon>Ascomycota</taxon>
        <taxon>Saccharomycotina</taxon>
        <taxon>Saccharomycetes</taxon>
        <taxon>Saccharomycetales</taxon>
        <taxon>Saccharomycetaceae</taxon>
        <taxon>Henningerozyma</taxon>
    </lineage>
</organism>
<keyword evidence="3" id="KW-1185">Reference proteome</keyword>
<protein>
    <submittedName>
        <fullName evidence="2">Uncharacterized protein</fullName>
    </submittedName>
</protein>
<feature type="transmembrane region" description="Helical" evidence="1">
    <location>
        <begin position="59"/>
        <end position="77"/>
    </location>
</feature>
<evidence type="ECO:0000313" key="2">
    <source>
        <dbReference type="EMBL" id="CCH58914.1"/>
    </source>
</evidence>
<evidence type="ECO:0000313" key="3">
    <source>
        <dbReference type="Proteomes" id="UP000002866"/>
    </source>
</evidence>
<dbReference type="Proteomes" id="UP000002866">
    <property type="component" value="Chromosome 2"/>
</dbReference>
<dbReference type="EMBL" id="HE806317">
    <property type="protein sequence ID" value="CCH58914.1"/>
    <property type="molecule type" value="Genomic_DNA"/>
</dbReference>
<reference evidence="2 3" key="1">
    <citation type="journal article" date="2011" name="Proc. Natl. Acad. Sci. U.S.A.">
        <title>Evolutionary erosion of yeast sex chromosomes by mating-type switching accidents.</title>
        <authorList>
            <person name="Gordon J.L."/>
            <person name="Armisen D."/>
            <person name="Proux-Wera E."/>
            <person name="Oheigeartaigh S.S."/>
            <person name="Byrne K.P."/>
            <person name="Wolfe K.H."/>
        </authorList>
    </citation>
    <scope>NUCLEOTIDE SEQUENCE [LARGE SCALE GENOMIC DNA]</scope>
    <source>
        <strain evidence="3">ATCC 34711 / CBS 6284 / DSM 70876 / NBRC 10599 / NRRL Y-10934 / UCD 77-7</strain>
    </source>
</reference>
<dbReference type="InParanoid" id="I2GXR2"/>